<evidence type="ECO:0000313" key="3">
    <source>
        <dbReference type="Proteomes" id="UP000176714"/>
    </source>
</evidence>
<comment type="caution">
    <text evidence="2">The sequence shown here is derived from an EMBL/GenBank/DDBJ whole genome shotgun (WGS) entry which is preliminary data.</text>
</comment>
<dbReference type="PROSITE" id="PS51257">
    <property type="entry name" value="PROKAR_LIPOPROTEIN"/>
    <property type="match status" value="1"/>
</dbReference>
<protein>
    <recommendedName>
        <fullName evidence="4">Lipoprotein</fullName>
    </recommendedName>
</protein>
<organism evidence="2 3">
    <name type="scientific">Candidatus Kaiserbacteria bacterium RIFCSPLOWO2_01_FULL_55_19</name>
    <dbReference type="NCBI Taxonomy" id="1798516"/>
    <lineage>
        <taxon>Bacteria</taxon>
        <taxon>Candidatus Kaiseribacteriota</taxon>
    </lineage>
</organism>
<feature type="chain" id="PRO_5009524246" description="Lipoprotein" evidence="1">
    <location>
        <begin position="25"/>
        <end position="160"/>
    </location>
</feature>
<proteinExistence type="predicted"/>
<evidence type="ECO:0008006" key="4">
    <source>
        <dbReference type="Google" id="ProtNLM"/>
    </source>
</evidence>
<evidence type="ECO:0000256" key="1">
    <source>
        <dbReference type="SAM" id="SignalP"/>
    </source>
</evidence>
<evidence type="ECO:0000313" key="2">
    <source>
        <dbReference type="EMBL" id="OGG76268.1"/>
    </source>
</evidence>
<sequence>MRPFAVRFLMTVAASILLSSCATTVRDDGSIKQCSDTPRNAVVQWFRGVAETSIGILRALIPDGASIFGVFDNKGERGQEIVRQILANPVSGENDGCACTLFSVIDDTSDPHTKIVTVKRMFYIDDDRYNYTRAFRVRFNSHGNCIVSIESVDPTWNRIE</sequence>
<gene>
    <name evidence="2" type="ORF">A2950_01485</name>
</gene>
<reference evidence="2 3" key="1">
    <citation type="journal article" date="2016" name="Nat. Commun.">
        <title>Thousands of microbial genomes shed light on interconnected biogeochemical processes in an aquifer system.</title>
        <authorList>
            <person name="Anantharaman K."/>
            <person name="Brown C.T."/>
            <person name="Hug L.A."/>
            <person name="Sharon I."/>
            <person name="Castelle C.J."/>
            <person name="Probst A.J."/>
            <person name="Thomas B.C."/>
            <person name="Singh A."/>
            <person name="Wilkins M.J."/>
            <person name="Karaoz U."/>
            <person name="Brodie E.L."/>
            <person name="Williams K.H."/>
            <person name="Hubbard S.S."/>
            <person name="Banfield J.F."/>
        </authorList>
    </citation>
    <scope>NUCLEOTIDE SEQUENCE [LARGE SCALE GENOMIC DNA]</scope>
</reference>
<dbReference type="AlphaFoldDB" id="A0A1F6ERL7"/>
<keyword evidence="1" id="KW-0732">Signal</keyword>
<feature type="signal peptide" evidence="1">
    <location>
        <begin position="1"/>
        <end position="24"/>
    </location>
</feature>
<dbReference type="Proteomes" id="UP000176714">
    <property type="component" value="Unassembled WGS sequence"/>
</dbReference>
<dbReference type="STRING" id="1798516.A2950_01485"/>
<name>A0A1F6ERL7_9BACT</name>
<accession>A0A1F6ERL7</accession>
<dbReference type="EMBL" id="MFMD01000036">
    <property type="protein sequence ID" value="OGG76268.1"/>
    <property type="molecule type" value="Genomic_DNA"/>
</dbReference>